<evidence type="ECO:0000256" key="1">
    <source>
        <dbReference type="SAM" id="MobiDB-lite"/>
    </source>
</evidence>
<dbReference type="EMBL" id="QPFP01000053">
    <property type="protein sequence ID" value="TEB25843.1"/>
    <property type="molecule type" value="Genomic_DNA"/>
</dbReference>
<comment type="caution">
    <text evidence="2">The sequence shown here is derived from an EMBL/GenBank/DDBJ whole genome shotgun (WGS) entry which is preliminary data.</text>
</comment>
<feature type="compositionally biased region" description="Low complexity" evidence="1">
    <location>
        <begin position="166"/>
        <end position="183"/>
    </location>
</feature>
<dbReference type="AlphaFoldDB" id="A0A4Y7SVF3"/>
<feature type="region of interest" description="Disordered" evidence="1">
    <location>
        <begin position="152"/>
        <end position="183"/>
    </location>
</feature>
<gene>
    <name evidence="2" type="ORF">FA13DRAFT_1713697</name>
</gene>
<dbReference type="Proteomes" id="UP000298030">
    <property type="component" value="Unassembled WGS sequence"/>
</dbReference>
<dbReference type="OrthoDB" id="3129176at2759"/>
<accession>A0A4Y7SVF3</accession>
<reference evidence="2 3" key="1">
    <citation type="journal article" date="2019" name="Nat. Ecol. Evol.">
        <title>Megaphylogeny resolves global patterns of mushroom evolution.</title>
        <authorList>
            <person name="Varga T."/>
            <person name="Krizsan K."/>
            <person name="Foldi C."/>
            <person name="Dima B."/>
            <person name="Sanchez-Garcia M."/>
            <person name="Sanchez-Ramirez S."/>
            <person name="Szollosi G.J."/>
            <person name="Szarkandi J.G."/>
            <person name="Papp V."/>
            <person name="Albert L."/>
            <person name="Andreopoulos W."/>
            <person name="Angelini C."/>
            <person name="Antonin V."/>
            <person name="Barry K.W."/>
            <person name="Bougher N.L."/>
            <person name="Buchanan P."/>
            <person name="Buyck B."/>
            <person name="Bense V."/>
            <person name="Catcheside P."/>
            <person name="Chovatia M."/>
            <person name="Cooper J."/>
            <person name="Damon W."/>
            <person name="Desjardin D."/>
            <person name="Finy P."/>
            <person name="Geml J."/>
            <person name="Haridas S."/>
            <person name="Hughes K."/>
            <person name="Justo A."/>
            <person name="Karasinski D."/>
            <person name="Kautmanova I."/>
            <person name="Kiss B."/>
            <person name="Kocsube S."/>
            <person name="Kotiranta H."/>
            <person name="LaButti K.M."/>
            <person name="Lechner B.E."/>
            <person name="Liimatainen K."/>
            <person name="Lipzen A."/>
            <person name="Lukacs Z."/>
            <person name="Mihaltcheva S."/>
            <person name="Morgado L.N."/>
            <person name="Niskanen T."/>
            <person name="Noordeloos M.E."/>
            <person name="Ohm R.A."/>
            <person name="Ortiz-Santana B."/>
            <person name="Ovrebo C."/>
            <person name="Racz N."/>
            <person name="Riley R."/>
            <person name="Savchenko A."/>
            <person name="Shiryaev A."/>
            <person name="Soop K."/>
            <person name="Spirin V."/>
            <person name="Szebenyi C."/>
            <person name="Tomsovsky M."/>
            <person name="Tulloss R.E."/>
            <person name="Uehling J."/>
            <person name="Grigoriev I.V."/>
            <person name="Vagvolgyi C."/>
            <person name="Papp T."/>
            <person name="Martin F.M."/>
            <person name="Miettinen O."/>
            <person name="Hibbett D.S."/>
            <person name="Nagy L.G."/>
        </authorList>
    </citation>
    <scope>NUCLEOTIDE SEQUENCE [LARGE SCALE GENOMIC DNA]</scope>
    <source>
        <strain evidence="2 3">FP101781</strain>
    </source>
</reference>
<organism evidence="2 3">
    <name type="scientific">Coprinellus micaceus</name>
    <name type="common">Glistening ink-cap mushroom</name>
    <name type="synonym">Coprinus micaceus</name>
    <dbReference type="NCBI Taxonomy" id="71717"/>
    <lineage>
        <taxon>Eukaryota</taxon>
        <taxon>Fungi</taxon>
        <taxon>Dikarya</taxon>
        <taxon>Basidiomycota</taxon>
        <taxon>Agaricomycotina</taxon>
        <taxon>Agaricomycetes</taxon>
        <taxon>Agaricomycetidae</taxon>
        <taxon>Agaricales</taxon>
        <taxon>Agaricineae</taxon>
        <taxon>Psathyrellaceae</taxon>
        <taxon>Coprinellus</taxon>
    </lineage>
</organism>
<evidence type="ECO:0000313" key="2">
    <source>
        <dbReference type="EMBL" id="TEB25843.1"/>
    </source>
</evidence>
<proteinExistence type="predicted"/>
<feature type="region of interest" description="Disordered" evidence="1">
    <location>
        <begin position="73"/>
        <end position="118"/>
    </location>
</feature>
<keyword evidence="3" id="KW-1185">Reference proteome</keyword>
<feature type="compositionally biased region" description="Basic and acidic residues" evidence="1">
    <location>
        <begin position="88"/>
        <end position="111"/>
    </location>
</feature>
<sequence>MTKSRKNLEVRPKPGKIQKKGPPAPLPPPKEWPEYGSGPLTVEGVRDVERRQKEYVAYYGDFPYNPETYWRQLEEAESSECESGSEEGEGKEVEGRDGGGEEVEEAGHTNEPESLDDDEILRAIEYALSVARARRANGEPVFQAPSFAHPVQQPCEVDPRGHQALSTSSPAAPMSTPSDSASSTVVLPLASQVSGPANPGLANAMLVPPSSAQAVGRGNNDNLPRLRPKSVLRLTQRARKLYRL</sequence>
<protein>
    <submittedName>
        <fullName evidence="2">Uncharacterized protein</fullName>
    </submittedName>
</protein>
<feature type="compositionally biased region" description="Acidic residues" evidence="1">
    <location>
        <begin position="75"/>
        <end position="87"/>
    </location>
</feature>
<feature type="region of interest" description="Disordered" evidence="1">
    <location>
        <begin position="1"/>
        <end position="39"/>
    </location>
</feature>
<evidence type="ECO:0000313" key="3">
    <source>
        <dbReference type="Proteomes" id="UP000298030"/>
    </source>
</evidence>
<feature type="compositionally biased region" description="Basic and acidic residues" evidence="1">
    <location>
        <begin position="1"/>
        <end position="12"/>
    </location>
</feature>
<name>A0A4Y7SVF3_COPMI</name>